<evidence type="ECO:0000256" key="2">
    <source>
        <dbReference type="SAM" id="Phobius"/>
    </source>
</evidence>
<comment type="caution">
    <text evidence="3">The sequence shown here is derived from an EMBL/GenBank/DDBJ whole genome shotgun (WGS) entry which is preliminary data.</text>
</comment>
<reference evidence="3" key="2">
    <citation type="submission" date="2021-09" db="EMBL/GenBank/DDBJ databases">
        <authorList>
            <person name="Jia N."/>
            <person name="Wang J."/>
            <person name="Shi W."/>
            <person name="Du L."/>
            <person name="Sun Y."/>
            <person name="Zhan W."/>
            <person name="Jiang J."/>
            <person name="Wang Q."/>
            <person name="Zhang B."/>
            <person name="Ji P."/>
            <person name="Sakyi L.B."/>
            <person name="Cui X."/>
            <person name="Yuan T."/>
            <person name="Jiang B."/>
            <person name="Yang W."/>
            <person name="Lam T.T.-Y."/>
            <person name="Chang Q."/>
            <person name="Ding S."/>
            <person name="Wang X."/>
            <person name="Zhu J."/>
            <person name="Ruan X."/>
            <person name="Zhao L."/>
            <person name="Wei J."/>
            <person name="Que T."/>
            <person name="Du C."/>
            <person name="Cheng J."/>
            <person name="Dai P."/>
            <person name="Han X."/>
            <person name="Huang E."/>
            <person name="Gao Y."/>
            <person name="Liu J."/>
            <person name="Shao H."/>
            <person name="Ye R."/>
            <person name="Li L."/>
            <person name="Wei W."/>
            <person name="Wang X."/>
            <person name="Wang C."/>
            <person name="Huo Q."/>
            <person name="Li W."/>
            <person name="Guo W."/>
            <person name="Chen H."/>
            <person name="Chen S."/>
            <person name="Zhou L."/>
            <person name="Zhou L."/>
            <person name="Ni X."/>
            <person name="Tian J."/>
            <person name="Zhou Y."/>
            <person name="Sheng Y."/>
            <person name="Liu T."/>
            <person name="Pan Y."/>
            <person name="Xia L."/>
            <person name="Li J."/>
            <person name="Zhao F."/>
            <person name="Cao W."/>
        </authorList>
    </citation>
    <scope>NUCLEOTIDE SEQUENCE</scope>
    <source>
        <strain evidence="3">Rmic-2018</strain>
        <tissue evidence="3">Larvae</tissue>
    </source>
</reference>
<dbReference type="VEuPathDB" id="VectorBase:LOC119169711"/>
<feature type="region of interest" description="Disordered" evidence="1">
    <location>
        <begin position="226"/>
        <end position="307"/>
    </location>
</feature>
<feature type="region of interest" description="Disordered" evidence="1">
    <location>
        <begin position="1"/>
        <end position="78"/>
    </location>
</feature>
<dbReference type="InterPro" id="IPR042089">
    <property type="entry name" value="Peptidase_M13_dom_2"/>
</dbReference>
<evidence type="ECO:0000256" key="1">
    <source>
        <dbReference type="SAM" id="MobiDB-lite"/>
    </source>
</evidence>
<feature type="region of interest" description="Disordered" evidence="1">
    <location>
        <begin position="174"/>
        <end position="209"/>
    </location>
</feature>
<sequence>MPPAKRFCSYLEPGTTPSDVLQQTVWSQQKKARQATSALAPSQSPEATAHRDSTSLGIDSNDSTSQEIDSNEGGADVSTEDAMLEVLDGVTLTAPLMSLVNEGVSLPRRGGLVAKLMTEKTRSHGLGGIPLMCVPQPMLIIKATVDHKARLLWPAPGAPFGCRLRQHGTIAKEQAQPNHPPAQPPAANPSPVTNSPREPPIFSGLPGEDVEDWLDNYDHVGETEKLAMTRGSRKSVSTLAVNQSHQSSRYPDSMRDSTVKNAVNAANKKEKGKGAETVPARPSTTTLSAWKAATKTDPSKTGGSRRKPSAWETWKYPAYGFGGGVLFLVLTILLYRVMFPYPMIPTKFYSICETGGCAEFSRLIRSSLNTALDPCENFYRFVCSNWDSQHNVSMRQIHLDDYVASLATIARGVSPPTEGTRQDLRQKVALLYQSCEAVAHRHRDDTGQFRDLLAQGG</sequence>
<keyword evidence="2" id="KW-0812">Transmembrane</keyword>
<dbReference type="SUPFAM" id="SSF55486">
    <property type="entry name" value="Metalloproteases ('zincins'), catalytic domain"/>
    <property type="match status" value="1"/>
</dbReference>
<dbReference type="GO" id="GO:0004222">
    <property type="term" value="F:metalloendopeptidase activity"/>
    <property type="evidence" value="ECO:0007669"/>
    <property type="project" value="InterPro"/>
</dbReference>
<feature type="compositionally biased region" description="Pro residues" evidence="1">
    <location>
        <begin position="178"/>
        <end position="188"/>
    </location>
</feature>
<evidence type="ECO:0000313" key="3">
    <source>
        <dbReference type="EMBL" id="KAH8025072.1"/>
    </source>
</evidence>
<reference evidence="3" key="1">
    <citation type="journal article" date="2020" name="Cell">
        <title>Large-Scale Comparative Analyses of Tick Genomes Elucidate Their Genetic Diversity and Vector Capacities.</title>
        <authorList>
            <consortium name="Tick Genome and Microbiome Consortium (TIGMIC)"/>
            <person name="Jia N."/>
            <person name="Wang J."/>
            <person name="Shi W."/>
            <person name="Du L."/>
            <person name="Sun Y."/>
            <person name="Zhan W."/>
            <person name="Jiang J.F."/>
            <person name="Wang Q."/>
            <person name="Zhang B."/>
            <person name="Ji P."/>
            <person name="Bell-Sakyi L."/>
            <person name="Cui X.M."/>
            <person name="Yuan T.T."/>
            <person name="Jiang B.G."/>
            <person name="Yang W.F."/>
            <person name="Lam T.T."/>
            <person name="Chang Q.C."/>
            <person name="Ding S.J."/>
            <person name="Wang X.J."/>
            <person name="Zhu J.G."/>
            <person name="Ruan X.D."/>
            <person name="Zhao L."/>
            <person name="Wei J.T."/>
            <person name="Ye R.Z."/>
            <person name="Que T.C."/>
            <person name="Du C.H."/>
            <person name="Zhou Y.H."/>
            <person name="Cheng J.X."/>
            <person name="Dai P.F."/>
            <person name="Guo W.B."/>
            <person name="Han X.H."/>
            <person name="Huang E.J."/>
            <person name="Li L.F."/>
            <person name="Wei W."/>
            <person name="Gao Y.C."/>
            <person name="Liu J.Z."/>
            <person name="Shao H.Z."/>
            <person name="Wang X."/>
            <person name="Wang C.C."/>
            <person name="Yang T.C."/>
            <person name="Huo Q.B."/>
            <person name="Li W."/>
            <person name="Chen H.Y."/>
            <person name="Chen S.E."/>
            <person name="Zhou L.G."/>
            <person name="Ni X.B."/>
            <person name="Tian J.H."/>
            <person name="Sheng Y."/>
            <person name="Liu T."/>
            <person name="Pan Y.S."/>
            <person name="Xia L.Y."/>
            <person name="Li J."/>
            <person name="Zhao F."/>
            <person name="Cao W.C."/>
        </authorList>
    </citation>
    <scope>NUCLEOTIDE SEQUENCE</scope>
    <source>
        <strain evidence="3">Rmic-2018</strain>
    </source>
</reference>
<dbReference type="InterPro" id="IPR000718">
    <property type="entry name" value="Peptidase_M13"/>
</dbReference>
<dbReference type="Gene3D" id="3.40.390.10">
    <property type="entry name" value="Collagenase (Catalytic Domain)"/>
    <property type="match status" value="1"/>
</dbReference>
<dbReference type="Gene3D" id="1.10.1380.10">
    <property type="entry name" value="Neutral endopeptidase , domain2"/>
    <property type="match status" value="1"/>
</dbReference>
<accession>A0A9J6DT80</accession>
<keyword evidence="4" id="KW-1185">Reference proteome</keyword>
<feature type="compositionally biased region" description="Polar residues" evidence="1">
    <location>
        <begin position="15"/>
        <end position="46"/>
    </location>
</feature>
<feature type="compositionally biased region" description="Polar residues" evidence="1">
    <location>
        <begin position="234"/>
        <end position="250"/>
    </location>
</feature>
<dbReference type="PROSITE" id="PS51885">
    <property type="entry name" value="NEPRILYSIN"/>
    <property type="match status" value="1"/>
</dbReference>
<proteinExistence type="predicted"/>
<organism evidence="3 4">
    <name type="scientific">Rhipicephalus microplus</name>
    <name type="common">Cattle tick</name>
    <name type="synonym">Boophilus microplus</name>
    <dbReference type="NCBI Taxonomy" id="6941"/>
    <lineage>
        <taxon>Eukaryota</taxon>
        <taxon>Metazoa</taxon>
        <taxon>Ecdysozoa</taxon>
        <taxon>Arthropoda</taxon>
        <taxon>Chelicerata</taxon>
        <taxon>Arachnida</taxon>
        <taxon>Acari</taxon>
        <taxon>Parasitiformes</taxon>
        <taxon>Ixodida</taxon>
        <taxon>Ixodoidea</taxon>
        <taxon>Ixodidae</taxon>
        <taxon>Rhipicephalinae</taxon>
        <taxon>Rhipicephalus</taxon>
        <taxon>Boophilus</taxon>
    </lineage>
</organism>
<keyword evidence="2" id="KW-0472">Membrane</keyword>
<feature type="compositionally biased region" description="Polar residues" evidence="1">
    <location>
        <begin position="54"/>
        <end position="68"/>
    </location>
</feature>
<dbReference type="GO" id="GO:0006508">
    <property type="term" value="P:proteolysis"/>
    <property type="evidence" value="ECO:0007669"/>
    <property type="project" value="InterPro"/>
</dbReference>
<gene>
    <name evidence="3" type="ORF">HPB51_002968</name>
</gene>
<feature type="transmembrane region" description="Helical" evidence="2">
    <location>
        <begin position="316"/>
        <end position="337"/>
    </location>
</feature>
<dbReference type="Proteomes" id="UP000821866">
    <property type="component" value="Unassembled WGS sequence"/>
</dbReference>
<protein>
    <recommendedName>
        <fullName evidence="5">Peptidase M13 N-terminal domain-containing protein</fullName>
    </recommendedName>
</protein>
<name>A0A9J6DT80_RHIMP</name>
<evidence type="ECO:0008006" key="5">
    <source>
        <dbReference type="Google" id="ProtNLM"/>
    </source>
</evidence>
<keyword evidence="2" id="KW-1133">Transmembrane helix</keyword>
<dbReference type="AlphaFoldDB" id="A0A9J6DT80"/>
<dbReference type="EMBL" id="JABSTU010000007">
    <property type="protein sequence ID" value="KAH8025072.1"/>
    <property type="molecule type" value="Genomic_DNA"/>
</dbReference>
<dbReference type="InterPro" id="IPR024079">
    <property type="entry name" value="MetalloPept_cat_dom_sf"/>
</dbReference>
<evidence type="ECO:0000313" key="4">
    <source>
        <dbReference type="Proteomes" id="UP000821866"/>
    </source>
</evidence>